<dbReference type="Proteomes" id="UP001524473">
    <property type="component" value="Unassembled WGS sequence"/>
</dbReference>
<reference evidence="1 2" key="1">
    <citation type="submission" date="2022-06" db="EMBL/GenBank/DDBJ databases">
        <title>Isolation of gut microbiota from human fecal samples.</title>
        <authorList>
            <person name="Pamer E.G."/>
            <person name="Barat B."/>
            <person name="Waligurski E."/>
            <person name="Medina S."/>
            <person name="Paddock L."/>
            <person name="Mostad J."/>
        </authorList>
    </citation>
    <scope>NUCLEOTIDE SEQUENCE [LARGE SCALE GENOMIC DNA]</scope>
    <source>
        <strain evidence="1 2">DFI.9.73</strain>
    </source>
</reference>
<proteinExistence type="predicted"/>
<keyword evidence="2" id="KW-1185">Reference proteome</keyword>
<comment type="caution">
    <text evidence="1">The sequence shown here is derived from an EMBL/GenBank/DDBJ whole genome shotgun (WGS) entry which is preliminary data.</text>
</comment>
<dbReference type="RefSeq" id="WP_066860984.1">
    <property type="nucleotide sequence ID" value="NZ_CABKVV010000010.1"/>
</dbReference>
<gene>
    <name evidence="1" type="ORF">NE695_06770</name>
</gene>
<protein>
    <submittedName>
        <fullName evidence="1">DUF3795 domain-containing protein</fullName>
    </submittedName>
</protein>
<sequence length="132" mass="14630">MMSANQIADSVAYCGLICALCQPEAVCSCKGNNHCGKRLSPQGCYQYDCCRAKGLNGCWECEDAPCGKDMLSLEKIKLRAFVQCIKEDGLEQFSQYIVDNQEKGLVYHRTGIMGDYDLKTEDAVLVLLRSAK</sequence>
<evidence type="ECO:0000313" key="1">
    <source>
        <dbReference type="EMBL" id="MCQ4839612.1"/>
    </source>
</evidence>
<organism evidence="1 2">
    <name type="scientific">Neglectibacter timonensis</name>
    <dbReference type="NCBI Taxonomy" id="1776382"/>
    <lineage>
        <taxon>Bacteria</taxon>
        <taxon>Bacillati</taxon>
        <taxon>Bacillota</taxon>
        <taxon>Clostridia</taxon>
        <taxon>Eubacteriales</taxon>
        <taxon>Oscillospiraceae</taxon>
        <taxon>Neglectibacter</taxon>
    </lineage>
</organism>
<accession>A0ABT1RY38</accession>
<evidence type="ECO:0000313" key="2">
    <source>
        <dbReference type="Proteomes" id="UP001524473"/>
    </source>
</evidence>
<name>A0ABT1RY38_9FIRM</name>
<dbReference type="GeneID" id="90531348"/>
<dbReference type="EMBL" id="JANFZH010000012">
    <property type="protein sequence ID" value="MCQ4839612.1"/>
    <property type="molecule type" value="Genomic_DNA"/>
</dbReference>